<reference evidence="1" key="2">
    <citation type="journal article" date="2021" name="PeerJ">
        <title>Extensive microbial diversity within the chicken gut microbiome revealed by metagenomics and culture.</title>
        <authorList>
            <person name="Gilroy R."/>
            <person name="Ravi A."/>
            <person name="Getino M."/>
            <person name="Pursley I."/>
            <person name="Horton D.L."/>
            <person name="Alikhan N.F."/>
            <person name="Baker D."/>
            <person name="Gharbi K."/>
            <person name="Hall N."/>
            <person name="Watson M."/>
            <person name="Adriaenssens E.M."/>
            <person name="Foster-Nyarko E."/>
            <person name="Jarju S."/>
            <person name="Secka A."/>
            <person name="Antonio M."/>
            <person name="Oren A."/>
            <person name="Chaudhuri R.R."/>
            <person name="La Ragione R."/>
            <person name="Hildebrand F."/>
            <person name="Pallen M.J."/>
        </authorList>
    </citation>
    <scope>NUCLEOTIDE SEQUENCE</scope>
    <source>
        <strain evidence="1">USAMLcec3-3695</strain>
    </source>
</reference>
<dbReference type="EMBL" id="DVNB01000049">
    <property type="protein sequence ID" value="HIU57113.1"/>
    <property type="molecule type" value="Genomic_DNA"/>
</dbReference>
<name>A0A9D1SEW9_9FIRM</name>
<evidence type="ECO:0008006" key="3">
    <source>
        <dbReference type="Google" id="ProtNLM"/>
    </source>
</evidence>
<protein>
    <recommendedName>
        <fullName evidence="3">YolD-like protein</fullName>
    </recommendedName>
</protein>
<gene>
    <name evidence="1" type="ORF">IAA61_04780</name>
</gene>
<dbReference type="AlphaFoldDB" id="A0A9D1SEW9"/>
<evidence type="ECO:0000313" key="1">
    <source>
        <dbReference type="EMBL" id="HIU57113.1"/>
    </source>
</evidence>
<comment type="caution">
    <text evidence="1">The sequence shown here is derived from an EMBL/GenBank/DDBJ whole genome shotgun (WGS) entry which is preliminary data.</text>
</comment>
<evidence type="ECO:0000313" key="2">
    <source>
        <dbReference type="Proteomes" id="UP000824109"/>
    </source>
</evidence>
<proteinExistence type="predicted"/>
<organism evidence="1 2">
    <name type="scientific">Candidatus Ornithomonoglobus merdipullorum</name>
    <dbReference type="NCBI Taxonomy" id="2840895"/>
    <lineage>
        <taxon>Bacteria</taxon>
        <taxon>Bacillati</taxon>
        <taxon>Bacillota</taxon>
        <taxon>Clostridia</taxon>
        <taxon>Candidatus Ornithomonoglobus</taxon>
    </lineage>
</organism>
<accession>A0A9D1SEW9</accession>
<dbReference type="Proteomes" id="UP000824109">
    <property type="component" value="Unassembled WGS sequence"/>
</dbReference>
<sequence length="139" mass="15558">MERNDIKRYEDIIDLPHHVSSTRPHMAIADRAAQFAPFAALTGYGDAVNETARLTDERAVLDEDRKAEIDAALRAVKKNIGERPELSVTYFKPDDRKTGGSYITVRGAVKKADTDRRALVFEDGTEVPFDDIYGIKSCE</sequence>
<reference evidence="1" key="1">
    <citation type="submission" date="2020-10" db="EMBL/GenBank/DDBJ databases">
        <authorList>
            <person name="Gilroy R."/>
        </authorList>
    </citation>
    <scope>NUCLEOTIDE SEQUENCE</scope>
    <source>
        <strain evidence="1">USAMLcec3-3695</strain>
    </source>
</reference>